<organism evidence="3 4">
    <name type="scientific">Mycobacterium kyorinense</name>
    <dbReference type="NCBI Taxonomy" id="487514"/>
    <lineage>
        <taxon>Bacteria</taxon>
        <taxon>Bacillati</taxon>
        <taxon>Actinomycetota</taxon>
        <taxon>Actinomycetes</taxon>
        <taxon>Mycobacteriales</taxon>
        <taxon>Mycobacteriaceae</taxon>
        <taxon>Mycobacterium</taxon>
    </lineage>
</organism>
<protein>
    <recommendedName>
        <fullName evidence="2">HNH nuclease domain-containing protein</fullName>
    </recommendedName>
</protein>
<dbReference type="AlphaFoldDB" id="A0A1A2ZL31"/>
<dbReference type="InterPro" id="IPR002711">
    <property type="entry name" value="HNH"/>
</dbReference>
<dbReference type="PANTHER" id="PTHR39639">
    <property type="entry name" value="CHROMOSOME 16, WHOLE GENOME SHOTGUN SEQUENCE"/>
    <property type="match status" value="1"/>
</dbReference>
<feature type="compositionally biased region" description="Acidic residues" evidence="1">
    <location>
        <begin position="21"/>
        <end position="30"/>
    </location>
</feature>
<dbReference type="InterPro" id="IPR003615">
    <property type="entry name" value="HNH_nuc"/>
</dbReference>
<dbReference type="Proteomes" id="UP000093592">
    <property type="component" value="Unassembled WGS sequence"/>
</dbReference>
<reference evidence="4" key="1">
    <citation type="submission" date="2016-06" db="EMBL/GenBank/DDBJ databases">
        <authorList>
            <person name="Sutton G."/>
            <person name="Brinkac L."/>
            <person name="Sanka R."/>
            <person name="Adams M."/>
            <person name="Lau E."/>
            <person name="Sam S."/>
            <person name="Sreng N."/>
            <person name="Him V."/>
            <person name="Kerleguer A."/>
            <person name="Cheng S."/>
        </authorList>
    </citation>
    <scope>NUCLEOTIDE SEQUENCE [LARGE SCALE GENOMIC DNA]</scope>
    <source>
        <strain evidence="4">E861</strain>
    </source>
</reference>
<dbReference type="GO" id="GO:0003676">
    <property type="term" value="F:nucleic acid binding"/>
    <property type="evidence" value="ECO:0007669"/>
    <property type="project" value="InterPro"/>
</dbReference>
<evidence type="ECO:0000259" key="2">
    <source>
        <dbReference type="SMART" id="SM00507"/>
    </source>
</evidence>
<dbReference type="Pfam" id="PF01844">
    <property type="entry name" value="HNH"/>
    <property type="match status" value="1"/>
</dbReference>
<dbReference type="Pfam" id="PF03235">
    <property type="entry name" value="GmrSD_N"/>
    <property type="match status" value="1"/>
</dbReference>
<sequence length="482" mass="55008">MLLVTQPEANPNPAVVTAQPLDDDPEDAEGDLAPIDPVDVPESPKPSAPASENVLSILTEITSGSIDISPKWQRRDIWSEKKKAALIESIFFNLPLPLFYLADAARTIDGEEIPYREVVDGQQRLRAIRDFYNGDLLMPKDSAVAGLENKKFKELSPKRQAFFTQFKLSTATIPLKTEVGKHELFRRLNQNPTTLTAQELRNADNTGPYLDLLIESAKGLNDLLRITEANYKRMKDVEFLTRLVAFARSGPAQFPNKKLDKFLNEEMKTGASKSPEERVQLIARVTKALERVNSVFGEFRFRPFRIVDGKSNDGEWASTLNRPLMEVQAYSFLDHSTYGFSDAASFDKALHENRLDLIENARRLHTLNDRFNDTLQRGTTGKPNVEYRFERYRAMVRYTFEEVPDGKKRRFFTRQQKHNIWDKLAPVDRKCPECFGDLSFENSDVDHIQPWAEGGETVEENGQLLHPACNRTKGTRWDPKES</sequence>
<dbReference type="PANTHER" id="PTHR39639:SF1">
    <property type="entry name" value="DUF262 DOMAIN-CONTAINING PROTEIN"/>
    <property type="match status" value="1"/>
</dbReference>
<dbReference type="SMART" id="SM00507">
    <property type="entry name" value="HNHc"/>
    <property type="match status" value="1"/>
</dbReference>
<gene>
    <name evidence="3" type="ORF">A5707_16385</name>
</gene>
<dbReference type="EMBL" id="LZKJ01000059">
    <property type="protein sequence ID" value="OBI49791.1"/>
    <property type="molecule type" value="Genomic_DNA"/>
</dbReference>
<dbReference type="GO" id="GO:0004519">
    <property type="term" value="F:endonuclease activity"/>
    <property type="evidence" value="ECO:0007669"/>
    <property type="project" value="InterPro"/>
</dbReference>
<feature type="region of interest" description="Disordered" evidence="1">
    <location>
        <begin position="1"/>
        <end position="50"/>
    </location>
</feature>
<feature type="domain" description="HNH nuclease" evidence="2">
    <location>
        <begin position="421"/>
        <end position="471"/>
    </location>
</feature>
<dbReference type="CDD" id="cd00085">
    <property type="entry name" value="HNHc"/>
    <property type="match status" value="1"/>
</dbReference>
<evidence type="ECO:0000256" key="1">
    <source>
        <dbReference type="SAM" id="MobiDB-lite"/>
    </source>
</evidence>
<proteinExistence type="predicted"/>
<comment type="caution">
    <text evidence="3">The sequence shown here is derived from an EMBL/GenBank/DDBJ whole genome shotgun (WGS) entry which is preliminary data.</text>
</comment>
<evidence type="ECO:0000313" key="3">
    <source>
        <dbReference type="EMBL" id="OBI49791.1"/>
    </source>
</evidence>
<name>A0A1A2ZL31_9MYCO</name>
<accession>A0A1A2ZL31</accession>
<evidence type="ECO:0000313" key="4">
    <source>
        <dbReference type="Proteomes" id="UP000093592"/>
    </source>
</evidence>
<dbReference type="InterPro" id="IPR004919">
    <property type="entry name" value="GmrSD_N"/>
</dbReference>
<dbReference type="Gene3D" id="1.10.30.50">
    <property type="match status" value="1"/>
</dbReference>
<dbReference type="GO" id="GO:0008270">
    <property type="term" value="F:zinc ion binding"/>
    <property type="evidence" value="ECO:0007669"/>
    <property type="project" value="InterPro"/>
</dbReference>